<organism evidence="3 4">
    <name type="scientific">Drosophila albomicans</name>
    <name type="common">Fruit fly</name>
    <dbReference type="NCBI Taxonomy" id="7291"/>
    <lineage>
        <taxon>Eukaryota</taxon>
        <taxon>Metazoa</taxon>
        <taxon>Ecdysozoa</taxon>
        <taxon>Arthropoda</taxon>
        <taxon>Hexapoda</taxon>
        <taxon>Insecta</taxon>
        <taxon>Pterygota</taxon>
        <taxon>Neoptera</taxon>
        <taxon>Endopterygota</taxon>
        <taxon>Diptera</taxon>
        <taxon>Brachycera</taxon>
        <taxon>Muscomorpha</taxon>
        <taxon>Ephydroidea</taxon>
        <taxon>Drosophilidae</taxon>
        <taxon>Drosophila</taxon>
    </lineage>
</organism>
<feature type="compositionally biased region" description="Polar residues" evidence="1">
    <location>
        <begin position="1953"/>
        <end position="1971"/>
    </location>
</feature>
<feature type="compositionally biased region" description="Basic and acidic residues" evidence="1">
    <location>
        <begin position="1681"/>
        <end position="1696"/>
    </location>
</feature>
<dbReference type="InterPro" id="IPR048382">
    <property type="entry name" value="BCAS3_WD40"/>
</dbReference>
<feature type="compositionally biased region" description="Low complexity" evidence="1">
    <location>
        <begin position="365"/>
        <end position="386"/>
    </location>
</feature>
<feature type="compositionally biased region" description="Polar residues" evidence="1">
    <location>
        <begin position="1257"/>
        <end position="1266"/>
    </location>
</feature>
<feature type="compositionally biased region" description="Acidic residues" evidence="1">
    <location>
        <begin position="1575"/>
        <end position="1585"/>
    </location>
</feature>
<evidence type="ECO:0000313" key="4">
    <source>
        <dbReference type="RefSeq" id="XP_034119080.1"/>
    </source>
</evidence>
<feature type="region of interest" description="Disordered" evidence="1">
    <location>
        <begin position="594"/>
        <end position="658"/>
    </location>
</feature>
<feature type="compositionally biased region" description="Pro residues" evidence="1">
    <location>
        <begin position="1727"/>
        <end position="1736"/>
    </location>
</feature>
<feature type="region of interest" description="Disordered" evidence="1">
    <location>
        <begin position="2055"/>
        <end position="2074"/>
    </location>
</feature>
<feature type="compositionally biased region" description="Basic and acidic residues" evidence="1">
    <location>
        <begin position="1639"/>
        <end position="1666"/>
    </location>
</feature>
<feature type="compositionally biased region" description="Basic residues" evidence="1">
    <location>
        <begin position="1902"/>
        <end position="1911"/>
    </location>
</feature>
<feature type="compositionally biased region" description="Low complexity" evidence="1">
    <location>
        <begin position="1279"/>
        <end position="1298"/>
    </location>
</feature>
<dbReference type="OrthoDB" id="25778at2759"/>
<feature type="region of interest" description="Disordered" evidence="1">
    <location>
        <begin position="1"/>
        <end position="40"/>
    </location>
</feature>
<evidence type="ECO:0000313" key="3">
    <source>
        <dbReference type="Proteomes" id="UP000515160"/>
    </source>
</evidence>
<feature type="compositionally biased region" description="Basic residues" evidence="1">
    <location>
        <begin position="615"/>
        <end position="626"/>
    </location>
</feature>
<keyword evidence="3" id="KW-1185">Reference proteome</keyword>
<feature type="compositionally biased region" description="Basic and acidic residues" evidence="1">
    <location>
        <begin position="1586"/>
        <end position="1621"/>
    </location>
</feature>
<dbReference type="GeneID" id="117578056"/>
<feature type="compositionally biased region" description="Low complexity" evidence="1">
    <location>
        <begin position="1667"/>
        <end position="1676"/>
    </location>
</feature>
<reference evidence="4" key="1">
    <citation type="submission" date="2025-08" db="UniProtKB">
        <authorList>
            <consortium name="RefSeq"/>
        </authorList>
    </citation>
    <scope>IDENTIFICATION</scope>
    <source>
        <strain evidence="4">15112-1751.03</strain>
        <tissue evidence="4">Whole Adult</tissue>
    </source>
</reference>
<dbReference type="Pfam" id="PF21034">
    <property type="entry name" value="BCAS3_WD40"/>
    <property type="match status" value="2"/>
</dbReference>
<name>A0A6P8Y6I3_DROAB</name>
<protein>
    <submittedName>
        <fullName evidence="4">Uncharacterized protein LOC117578056 isoform X1</fullName>
    </submittedName>
</protein>
<evidence type="ECO:0000256" key="1">
    <source>
        <dbReference type="SAM" id="MobiDB-lite"/>
    </source>
</evidence>
<evidence type="ECO:0000259" key="2">
    <source>
        <dbReference type="Pfam" id="PF21034"/>
    </source>
</evidence>
<dbReference type="GO" id="GO:0042594">
    <property type="term" value="P:response to starvation"/>
    <property type="evidence" value="ECO:0007669"/>
    <property type="project" value="TreeGrafter"/>
</dbReference>
<dbReference type="GO" id="GO:0006914">
    <property type="term" value="P:autophagy"/>
    <property type="evidence" value="ECO:0007669"/>
    <property type="project" value="InterPro"/>
</dbReference>
<accession>A0A6P8Y6I3</accession>
<dbReference type="SUPFAM" id="SSF50978">
    <property type="entry name" value="WD40 repeat-like"/>
    <property type="match status" value="1"/>
</dbReference>
<feature type="compositionally biased region" description="Acidic residues" evidence="1">
    <location>
        <begin position="1918"/>
        <end position="1931"/>
    </location>
</feature>
<feature type="compositionally biased region" description="Gly residues" evidence="1">
    <location>
        <begin position="1998"/>
        <end position="2007"/>
    </location>
</feature>
<feature type="compositionally biased region" description="Gly residues" evidence="1">
    <location>
        <begin position="21"/>
        <end position="40"/>
    </location>
</feature>
<dbReference type="GO" id="GO:0005737">
    <property type="term" value="C:cytoplasm"/>
    <property type="evidence" value="ECO:0007669"/>
    <property type="project" value="TreeGrafter"/>
</dbReference>
<feature type="compositionally biased region" description="Acidic residues" evidence="1">
    <location>
        <begin position="1247"/>
        <end position="1256"/>
    </location>
</feature>
<dbReference type="RefSeq" id="XP_034119080.1">
    <property type="nucleotide sequence ID" value="XM_034263189.2"/>
</dbReference>
<feature type="domain" description="BCAS3 WD40" evidence="2">
    <location>
        <begin position="230"/>
        <end position="547"/>
    </location>
</feature>
<feature type="compositionally biased region" description="Low complexity" evidence="1">
    <location>
        <begin position="2055"/>
        <end position="2071"/>
    </location>
</feature>
<dbReference type="PANTHER" id="PTHR13268">
    <property type="entry name" value="BREAST CARCINOMA AMPLIFIED SEQUENCE 3"/>
    <property type="match status" value="1"/>
</dbReference>
<proteinExistence type="predicted"/>
<sequence>MSADSPRRHHHHNHHTTGVGISVGTGGSSGGGGVSSGGVGGGGGGVNLGLRGGGGHTMPAIVPPQAVSDRSILDSAIGFINDVTLVHQPLQDPKDTITWARFETSADVSDPRFGDDWELEGNAAPPLLLILGYGLGVQVWAIPANGEAVEVLSWRHGVVTALRVLPTPTTAASALDETGRADEPVDAFAEKRPLVALVDGGSAAASNLLSGGPHGGHMSGGSGASAGNLSGGGSSHFSAVNFVSLKTGAQVKTMKFKNPVLDIQANRSAVVISFHECLAVIDARTLEDRLTITTCFPSPGINPNPIALGPRWLAYAEHKLLHTKRSGGGCDGEGVPSYTATVLNAAKSFGKGLRELGEQVAAGLTGTSAGSGNSSKSSSFDSATGGVDAKQSGVVTIIDVKHPIKDYSPTTGTPSSSSPSSGDPIVAHFVAHSEALVAMEFDSSGMLLLTADRRGHDFHVFRIQPHPVGSSLAAVHHLYVLHRGDTSAKVQHIAFSLDSRWAAVSTLRGTTHVFPITPYGGAMGVRTHTSLHVVNKLSRFHRSAGLGADGRSSSPISHSESTTFVQSLQPYHNPTLPPFPRPAVVQPLAQLRQPFTLGSPPGSATLSGVVSGGSGHHHHHHHHQHSHGGSGGGGSSHGSHGVGSHQRQRLSSLSDDSGKPLSVCATFAKSRSWLLEPPTATREAPHRVQRKAVDSLFVMAGHGALIQYDLDTKLASNVAKEKICDDTPIELEVEAKAQWNLGRRKDGSQEIIPPLALDNWLIKDRHASLLMDSAHQFDEQDERAAESWLAQVEIITHAGPHRRLWMGPQFVFKNYNTPSGSNLNHVDAEAVEIGVTKTTTTTLPSTAAASGASLTPGGGGGAVITAVERSSPLNMPLGGAAVGSGTATVATTGRSSVPVLIESGSYSSIEQSPKLMDRFRHGHLDSDYGHGDMRLKEDLADAMRESPSTAAARRETGVAISETNISSASSAATAAAAATNVATSCDNACYYDALAEHDAADYDADEQQQQQQDNNNETLSTLASVLPNICSYDQAPSSSSSSSGTAATLTATTRIEKIVNPLGTVTDVHAGISGELQTDMLDEVVGQLAAEDCVIHENCDEALFRPVVAIFCDELAEQRKHELQLQQLDEETARREREAREELTKPPVVLANKLIVPVIAKEVDEVIVQKEKQLKKKSLKSQTAAEDAAQAQRFAELSHLNKPGKQLQPEQQSLNKTASQLKPQATTSSSSASASASTGTTTTTTASEDETFEEEMQTSISSTVSVKSSKKSKAKQKQQQKAAAAATQQQQQQQQQKGSNKKDKKQPQQQQQLEKEKEPDPDPADSLLENKETIAAVMMSSASAQGLALHVQQEEEEAEEPTQTEKVWEPEPQPEFEPEAAPEPEQELKALKLSKLKPLELQAKKQTEKAEVAKEDFPLLKPSKTKLVEPVDLEEVKPVEAEEKQEVKPLKQGPNKTQKLPAEEQLEQQEVKSVKSKSPKQMQVELTEEQLEVVKPQDEEWDEPEQEELKPIKLAKSKPLKLEKEEDELQPLKVKKGKAMKLEDFPDVKPVLVKSKALKLSEQTSESAEKKSEELKDEDWDEPEQEEVKPVKLAKSKLEREEEVKPKKSKAVKLEEFREVKPVPGKSKALKLPEQMPESEQKKPEELKEVKPLKPIKLQDDCDVPKPVKQQSKSKPLNLQEELKSKAKLLEPEIGKLGKSKPLNLQQQSKLSKADELPSYSVNVLEMPPPAVPPPSSMWKSFESSSNSSTAATTTTAGNDFPDFDDFLLAALKPLEALDALPPLPALEPLQVLGEDQLAATPESLINFESPLQENVAMPRKITPPPRGFTERNLIMALCGSLHYENEYAQLLDKTTTTTSKAATVVVAVEQEEEEEHNKSTSTSNNSSGSEELLLMEEPKSKSKKHKRAKTLAKEQSQNDDDDDDDDDDEVEKEKQQQQQQMDDEELRPLISISMTQEDNNDNDNAPQNKTLPGGDNNDEDEEDEEDDLLHFARRGRGGGGGGGGGTTTDSDGPLPATTSDDGIYASSCLPTVPHKLKTKKLEHKINLIAAIEAATSSSTSSAEESSVETTNVTGGLTGATELELPASVASISLPVASVASASPAVAASAAAATSTPATVGAAAVAATTVLGVGVSGGQPSATKKKTKRRKR</sequence>
<feature type="compositionally biased region" description="Basic residues" evidence="1">
    <location>
        <begin position="1268"/>
        <end position="1278"/>
    </location>
</feature>
<dbReference type="InterPro" id="IPR045142">
    <property type="entry name" value="BCAS3-like"/>
</dbReference>
<feature type="region of interest" description="Disordered" evidence="1">
    <location>
        <begin position="1204"/>
        <end position="1388"/>
    </location>
</feature>
<feature type="compositionally biased region" description="Acidic residues" evidence="1">
    <location>
        <begin position="1372"/>
        <end position="1385"/>
    </location>
</feature>
<feature type="compositionally biased region" description="Polar residues" evidence="1">
    <location>
        <begin position="1208"/>
        <end position="1224"/>
    </location>
</feature>
<feature type="region of interest" description="Disordered" evidence="1">
    <location>
        <begin position="1870"/>
        <end position="2029"/>
    </location>
</feature>
<dbReference type="CTD" id="32136"/>
<feature type="domain" description="BCAS3 WD40" evidence="2">
    <location>
        <begin position="96"/>
        <end position="199"/>
    </location>
</feature>
<feature type="region of interest" description="Disordered" evidence="1">
    <location>
        <begin position="365"/>
        <end position="387"/>
    </location>
</feature>
<feature type="compositionally biased region" description="Acidic residues" evidence="1">
    <location>
        <begin position="1977"/>
        <end position="1988"/>
    </location>
</feature>
<feature type="compositionally biased region" description="Low complexity" evidence="1">
    <location>
        <begin position="1880"/>
        <end position="1893"/>
    </location>
</feature>
<feature type="compositionally biased region" description="Low complexity" evidence="1">
    <location>
        <begin position="1744"/>
        <end position="1757"/>
    </location>
</feature>
<dbReference type="PANTHER" id="PTHR13268:SF0">
    <property type="entry name" value="BCAS3 MICROTUBULE ASSOCIATED CELL MIGRATION FACTOR"/>
    <property type="match status" value="1"/>
</dbReference>
<feature type="compositionally biased region" description="Low complexity" evidence="1">
    <location>
        <begin position="1225"/>
        <end position="1246"/>
    </location>
</feature>
<feature type="region of interest" description="Disordered" evidence="1">
    <location>
        <begin position="1553"/>
        <end position="1757"/>
    </location>
</feature>
<feature type="compositionally biased region" description="Basic and acidic residues" evidence="1">
    <location>
        <begin position="1437"/>
        <end position="1449"/>
    </location>
</feature>
<feature type="region of interest" description="Disordered" evidence="1">
    <location>
        <begin position="1437"/>
        <end position="1528"/>
    </location>
</feature>
<dbReference type="InterPro" id="IPR036322">
    <property type="entry name" value="WD40_repeat_dom_sf"/>
</dbReference>
<gene>
    <name evidence="4" type="primary">LOC117578056</name>
</gene>
<dbReference type="Proteomes" id="UP000515160">
    <property type="component" value="Chromosome X"/>
</dbReference>